<keyword evidence="3" id="KW-1185">Reference proteome</keyword>
<proteinExistence type="predicted"/>
<dbReference type="EMBL" id="AHTH01000049">
    <property type="protein sequence ID" value="EHR39703.1"/>
    <property type="molecule type" value="Genomic_DNA"/>
</dbReference>
<gene>
    <name evidence="2" type="ORF">AJE_15359</name>
</gene>
<dbReference type="Gene3D" id="1.25.40.10">
    <property type="entry name" value="Tetratricopeptide repeat domain"/>
    <property type="match status" value="1"/>
</dbReference>
<feature type="signal peptide" evidence="1">
    <location>
        <begin position="1"/>
        <end position="24"/>
    </location>
</feature>
<dbReference type="STRING" id="1129374.AJE_15359"/>
<dbReference type="SUPFAM" id="SSF48452">
    <property type="entry name" value="TPR-like"/>
    <property type="match status" value="1"/>
</dbReference>
<organism evidence="2 3">
    <name type="scientific">Alishewanella jeotgali KCTC 22429</name>
    <dbReference type="NCBI Taxonomy" id="1129374"/>
    <lineage>
        <taxon>Bacteria</taxon>
        <taxon>Pseudomonadati</taxon>
        <taxon>Pseudomonadota</taxon>
        <taxon>Gammaproteobacteria</taxon>
        <taxon>Alteromonadales</taxon>
        <taxon>Alteromonadaceae</taxon>
        <taxon>Alishewanella</taxon>
    </lineage>
</organism>
<dbReference type="AlphaFoldDB" id="H3ZI61"/>
<evidence type="ECO:0000313" key="3">
    <source>
        <dbReference type="Proteomes" id="UP000012046"/>
    </source>
</evidence>
<dbReference type="eggNOG" id="COG0457">
    <property type="taxonomic scope" value="Bacteria"/>
</dbReference>
<dbReference type="Pfam" id="PF13432">
    <property type="entry name" value="TPR_16"/>
    <property type="match status" value="1"/>
</dbReference>
<accession>H3ZI61</accession>
<evidence type="ECO:0000256" key="1">
    <source>
        <dbReference type="SAM" id="SignalP"/>
    </source>
</evidence>
<name>H3ZI61_9ALTE</name>
<comment type="caution">
    <text evidence="2">The sequence shown here is derived from an EMBL/GenBank/DDBJ whole genome shotgun (WGS) entry which is preliminary data.</text>
</comment>
<protein>
    <submittedName>
        <fullName evidence="2">TPR repeats containing protein</fullName>
    </submittedName>
</protein>
<keyword evidence="1" id="KW-0732">Signal</keyword>
<sequence>MKKISSLIALSLLSASLLLGSVQAESSLSAIPGELSQIQQQWATVKYQQSGKTQEQAFAELVSAAQAAVKAHPEDARYLIWEGIIRATYAGSVGGLDALSEVKTAKKLFEQALKQDEKALDGSAYTSLGSLYYQVPGWPVGFGSDKKAREYLLKGLEVNPDGIDSNYFYGDFLLQQKEYKAAVAVLEKALLAPPRPGREDADAGRRQEIEQALTKARSKIKS</sequence>
<dbReference type="RefSeq" id="WP_008951616.1">
    <property type="nucleotide sequence ID" value="NZ_AHTH01000049.1"/>
</dbReference>
<dbReference type="Proteomes" id="UP000012046">
    <property type="component" value="Unassembled WGS sequence"/>
</dbReference>
<dbReference type="InterPro" id="IPR011990">
    <property type="entry name" value="TPR-like_helical_dom_sf"/>
</dbReference>
<evidence type="ECO:0000313" key="2">
    <source>
        <dbReference type="EMBL" id="EHR39703.1"/>
    </source>
</evidence>
<dbReference type="PATRIC" id="fig|1129374.4.peg.3040"/>
<feature type="chain" id="PRO_5003591215" evidence="1">
    <location>
        <begin position="25"/>
        <end position="222"/>
    </location>
</feature>
<reference evidence="2 3" key="1">
    <citation type="journal article" date="2012" name="J. Bacteriol.">
        <title>Genome Sequence of Extracellular-Protease-Producing Alishewanella jeotgali Isolated from Traditional Korean Fermented Seafood.</title>
        <authorList>
            <person name="Jung J."/>
            <person name="Chun J."/>
            <person name="Park W."/>
        </authorList>
    </citation>
    <scope>NUCLEOTIDE SEQUENCE [LARGE SCALE GENOMIC DNA]</scope>
    <source>
        <strain evidence="2 3">KCTC 22429</strain>
    </source>
</reference>